<gene>
    <name evidence="1" type="ORF">HMPREF9265_0589</name>
</gene>
<protein>
    <submittedName>
        <fullName evidence="1">Uncharacterized protein</fullName>
    </submittedName>
</protein>
<sequence>MDELAKIITRVYTHYNDYQPFYEKERSIYLSDFTISGTINKLKGIVKEMD</sequence>
<dbReference type="EMBL" id="AEKL01000008">
    <property type="protein sequence ID" value="EFQ53932.1"/>
    <property type="molecule type" value="Genomic_DNA"/>
</dbReference>
<organism evidence="1 2">
    <name type="scientific">Limosilactobacillus oris PB013-T2-3</name>
    <dbReference type="NCBI Taxonomy" id="908339"/>
    <lineage>
        <taxon>Bacteria</taxon>
        <taxon>Bacillati</taxon>
        <taxon>Bacillota</taxon>
        <taxon>Bacilli</taxon>
        <taxon>Lactobacillales</taxon>
        <taxon>Lactobacillaceae</taxon>
        <taxon>Limosilactobacillus</taxon>
    </lineage>
</organism>
<evidence type="ECO:0000313" key="1">
    <source>
        <dbReference type="EMBL" id="EFQ53932.1"/>
    </source>
</evidence>
<dbReference type="Proteomes" id="UP000003070">
    <property type="component" value="Unassembled WGS sequence"/>
</dbReference>
<evidence type="ECO:0000313" key="2">
    <source>
        <dbReference type="Proteomes" id="UP000003070"/>
    </source>
</evidence>
<reference evidence="1 2" key="1">
    <citation type="submission" date="2010-10" db="EMBL/GenBank/DDBJ databases">
        <authorList>
            <person name="Durkin A.S."/>
            <person name="Madupu R."/>
            <person name="Torralba M."/>
            <person name="Gillis M."/>
            <person name="Methe B."/>
            <person name="Sutton G."/>
            <person name="Nelson K.E."/>
        </authorList>
    </citation>
    <scope>NUCLEOTIDE SEQUENCE [LARGE SCALE GENOMIC DNA]</scope>
    <source>
        <strain evidence="1 2">PB013-T2-3</strain>
    </source>
</reference>
<accession>E3C5Q9</accession>
<dbReference type="AlphaFoldDB" id="E3C5Q9"/>
<proteinExistence type="predicted"/>
<comment type="caution">
    <text evidence="1">The sequence shown here is derived from an EMBL/GenBank/DDBJ whole genome shotgun (WGS) entry which is preliminary data.</text>
</comment>
<name>E3C5Q9_9LACO</name>